<evidence type="ECO:0000313" key="2">
    <source>
        <dbReference type="Proteomes" id="UP000000429"/>
    </source>
</evidence>
<name>O24868_HELPY</name>
<dbReference type="AlphaFoldDB" id="O24868"/>
<protein>
    <submittedName>
        <fullName evidence="1">Uncharacterized protein</fullName>
    </submittedName>
</protein>
<sequence length="39" mass="4712">MVYLKWKVLFLGWLHLRALKRVGCRISSRLIVRIWGKSK</sequence>
<accession>O24868</accession>
<evidence type="ECO:0000313" key="1">
    <source>
        <dbReference type="EMBL" id="AAD07095.1"/>
    </source>
</evidence>
<organism evidence="1 2">
    <name type="scientific">Helicobacter pylori (strain ATCC 700392 / 26695)</name>
    <name type="common">Campylobacter pylori</name>
    <dbReference type="NCBI Taxonomy" id="85962"/>
    <lineage>
        <taxon>Bacteria</taxon>
        <taxon>Pseudomonadati</taxon>
        <taxon>Campylobacterota</taxon>
        <taxon>Epsilonproteobacteria</taxon>
        <taxon>Campylobacterales</taxon>
        <taxon>Helicobacteraceae</taxon>
        <taxon>Helicobacter</taxon>
    </lineage>
</organism>
<dbReference type="PIR" id="G64522">
    <property type="entry name" value="G64522"/>
</dbReference>
<proteinExistence type="predicted"/>
<reference evidence="1 2" key="1">
    <citation type="journal article" date="1997" name="Nature">
        <title>The complete genome sequence of the gastric pathogen Helicobacter pylori.</title>
        <authorList>
            <person name="Tomb J.-F."/>
            <person name="White O."/>
            <person name="Kerlavage A.R."/>
            <person name="Clayton R.A."/>
            <person name="Sutton G.G."/>
            <person name="Fleischmann R.D."/>
            <person name="Ketchum K.A."/>
            <person name="Klenk H.P."/>
            <person name="Gill S."/>
            <person name="Dougherty B.A."/>
            <person name="Nelson K."/>
            <person name="Quackenbush J."/>
            <person name="Zhou L."/>
            <person name="Kirkness E.F."/>
            <person name="Peterson S."/>
            <person name="Loftus B."/>
            <person name="Richardson D."/>
            <person name="Dodson R."/>
            <person name="Khalak H.G."/>
            <person name="Glodek A."/>
            <person name="McKenney K."/>
            <person name="Fitzegerald L.M."/>
            <person name="Lee N."/>
            <person name="Adams M.D."/>
            <person name="Hickey E.K."/>
            <person name="Berg D.E."/>
            <person name="Gocayne J.D."/>
            <person name="Utterback T.R."/>
            <person name="Peterson J.D."/>
            <person name="Kelley J.M."/>
            <person name="Karp P.D."/>
            <person name="Smith H.O."/>
            <person name="Fraser C.M."/>
            <person name="Venter J.C."/>
        </authorList>
    </citation>
    <scope>NUCLEOTIDE SEQUENCE [LARGE SCALE GENOMIC DNA]</scope>
    <source>
        <strain evidence="2">ATCC 700392 / 26695</strain>
    </source>
</reference>
<dbReference type="Proteomes" id="UP000000429">
    <property type="component" value="Chromosome"/>
</dbReference>
<gene>
    <name evidence="1" type="ordered locus">HP_0023</name>
</gene>
<dbReference type="EMBL" id="AE000511">
    <property type="protein sequence ID" value="AAD07095.1"/>
    <property type="molecule type" value="Genomic_DNA"/>
</dbReference>
<keyword evidence="2" id="KW-1185">Reference proteome</keyword>
<dbReference type="KEGG" id="hpy:HP_0023"/>
<dbReference type="InParanoid" id="O24868"/>
<dbReference type="EnsemblBacteria" id="AAD07095">
    <property type="protein sequence ID" value="AAD07095"/>
    <property type="gene ID" value="HP_0023"/>
</dbReference>
<dbReference type="STRING" id="85962.HP_0023"/>